<sequence length="192" mass="22682">MKNKKNIKKTTQKPEDLILYIFANYNNENLTETKLNKLLYFCDFRHYEKEKNPITDGIYINNNYGPTLKNLKPILSKMIRNKKIKPIIETNYYGSPQTRYSVVTDKLEFVFEEEVVHTIKEINGKYRELKPTELSSISHFDAPYLISQPGEHIDYKNILFRDDEFAVSDKEKSEWENFLSANERKILLGMAV</sequence>
<dbReference type="AlphaFoldDB" id="A0A1G2LX91"/>
<protein>
    <recommendedName>
        <fullName evidence="1">Antitoxin SocA-like Panacea domain-containing protein</fullName>
    </recommendedName>
</protein>
<dbReference type="InterPro" id="IPR025272">
    <property type="entry name" value="SocA_Panacea"/>
</dbReference>
<reference evidence="2 3" key="1">
    <citation type="journal article" date="2016" name="Nat. Commun.">
        <title>Thousands of microbial genomes shed light on interconnected biogeochemical processes in an aquifer system.</title>
        <authorList>
            <person name="Anantharaman K."/>
            <person name="Brown C.T."/>
            <person name="Hug L.A."/>
            <person name="Sharon I."/>
            <person name="Castelle C.J."/>
            <person name="Probst A.J."/>
            <person name="Thomas B.C."/>
            <person name="Singh A."/>
            <person name="Wilkins M.J."/>
            <person name="Karaoz U."/>
            <person name="Brodie E.L."/>
            <person name="Williams K.H."/>
            <person name="Hubbard S.S."/>
            <person name="Banfield J.F."/>
        </authorList>
    </citation>
    <scope>NUCLEOTIDE SEQUENCE [LARGE SCALE GENOMIC DNA]</scope>
</reference>
<evidence type="ECO:0000313" key="2">
    <source>
        <dbReference type="EMBL" id="OHA15492.1"/>
    </source>
</evidence>
<name>A0A1G2LX91_9BACT</name>
<proteinExistence type="predicted"/>
<dbReference type="EMBL" id="MHRA01000020">
    <property type="protein sequence ID" value="OHA15492.1"/>
    <property type="molecule type" value="Genomic_DNA"/>
</dbReference>
<evidence type="ECO:0000259" key="1">
    <source>
        <dbReference type="Pfam" id="PF13274"/>
    </source>
</evidence>
<organism evidence="2 3">
    <name type="scientific">Candidatus Tagabacteria bacterium RIFCSPLOWO2_01_FULL_42_9</name>
    <dbReference type="NCBI Taxonomy" id="1802296"/>
    <lineage>
        <taxon>Bacteria</taxon>
        <taxon>Candidatus Tagaibacteriota</taxon>
    </lineage>
</organism>
<dbReference type="Pfam" id="PF13274">
    <property type="entry name" value="SocA_Panacea"/>
    <property type="match status" value="1"/>
</dbReference>
<feature type="domain" description="Antitoxin SocA-like Panacea" evidence="1">
    <location>
        <begin position="35"/>
        <end position="139"/>
    </location>
</feature>
<dbReference type="Proteomes" id="UP000178116">
    <property type="component" value="Unassembled WGS sequence"/>
</dbReference>
<gene>
    <name evidence="2" type="ORF">A3A10_02335</name>
</gene>
<accession>A0A1G2LX91</accession>
<comment type="caution">
    <text evidence="2">The sequence shown here is derived from an EMBL/GenBank/DDBJ whole genome shotgun (WGS) entry which is preliminary data.</text>
</comment>
<evidence type="ECO:0000313" key="3">
    <source>
        <dbReference type="Proteomes" id="UP000178116"/>
    </source>
</evidence>